<name>A0A9N9YE92_9HYPO</name>
<evidence type="ECO:0000313" key="4">
    <source>
        <dbReference type="EMBL" id="CAH0014510.1"/>
    </source>
</evidence>
<feature type="compositionally biased region" description="Polar residues" evidence="3">
    <location>
        <begin position="85"/>
        <end position="97"/>
    </location>
</feature>
<protein>
    <recommendedName>
        <fullName evidence="2">mRNA stability protein</fullName>
    </recommendedName>
</protein>
<dbReference type="InterPro" id="IPR006760">
    <property type="entry name" value="Endosulphine"/>
</dbReference>
<dbReference type="EMBL" id="CABFNQ020000435">
    <property type="protein sequence ID" value="CAH0014510.1"/>
    <property type="molecule type" value="Genomic_DNA"/>
</dbReference>
<evidence type="ECO:0000256" key="3">
    <source>
        <dbReference type="SAM" id="MobiDB-lite"/>
    </source>
</evidence>
<keyword evidence="5" id="KW-1185">Reference proteome</keyword>
<dbReference type="Pfam" id="PF04667">
    <property type="entry name" value="Endosulfine"/>
    <property type="match status" value="1"/>
</dbReference>
<comment type="function">
    <text evidence="2">Plays an essential role in initiation of the G0 program by preventing the degradation of specific nutrient-regulated mRNAs via the 5'-3' mRNA decay pathway.</text>
</comment>
<reference evidence="4" key="1">
    <citation type="submission" date="2021-10" db="EMBL/GenBank/DDBJ databases">
        <authorList>
            <person name="Piombo E."/>
        </authorList>
    </citation>
    <scope>NUCLEOTIDE SEQUENCE</scope>
</reference>
<feature type="compositionally biased region" description="Basic and acidic residues" evidence="3">
    <location>
        <begin position="25"/>
        <end position="46"/>
    </location>
</feature>
<gene>
    <name evidence="4" type="ORF">CRHIZ90672A_00018929</name>
</gene>
<evidence type="ECO:0000256" key="2">
    <source>
        <dbReference type="RuleBase" id="RU363120"/>
    </source>
</evidence>
<proteinExistence type="inferred from homology"/>
<comment type="similarity">
    <text evidence="1 2">Belongs to the endosulfine family.</text>
</comment>
<evidence type="ECO:0000256" key="1">
    <source>
        <dbReference type="ARBA" id="ARBA00010520"/>
    </source>
</evidence>
<dbReference type="AlphaFoldDB" id="A0A9N9YE92"/>
<organism evidence="4 5">
    <name type="scientific">Clonostachys rhizophaga</name>
    <dbReference type="NCBI Taxonomy" id="160324"/>
    <lineage>
        <taxon>Eukaryota</taxon>
        <taxon>Fungi</taxon>
        <taxon>Dikarya</taxon>
        <taxon>Ascomycota</taxon>
        <taxon>Pezizomycotina</taxon>
        <taxon>Sordariomycetes</taxon>
        <taxon>Hypocreomycetidae</taxon>
        <taxon>Hypocreales</taxon>
        <taxon>Bionectriaceae</taxon>
        <taxon>Clonostachys</taxon>
    </lineage>
</organism>
<accession>A0A9N9YE92</accession>
<sequence length="123" mass="14090">MESQTKGHCEASQKPNNRAERLQEIYRRTPRRDLLNHQLDERRYFDSGDFALSQAQRGSDIGKIKTGTQHPRRESISHPRAPMPDSSNADESANKGLQDQEKSSEPQNQSHLHEMARSENVKP</sequence>
<evidence type="ECO:0000313" key="5">
    <source>
        <dbReference type="Proteomes" id="UP000696573"/>
    </source>
</evidence>
<dbReference type="OrthoDB" id="5949865at2759"/>
<feature type="region of interest" description="Disordered" evidence="3">
    <location>
        <begin position="1"/>
        <end position="20"/>
    </location>
</feature>
<dbReference type="Proteomes" id="UP000696573">
    <property type="component" value="Unassembled WGS sequence"/>
</dbReference>
<comment type="caution">
    <text evidence="4">The sequence shown here is derived from an EMBL/GenBank/DDBJ whole genome shotgun (WGS) entry which is preliminary data.</text>
</comment>
<feature type="compositionally biased region" description="Basic and acidic residues" evidence="3">
    <location>
        <begin position="111"/>
        <end position="123"/>
    </location>
</feature>
<feature type="region of interest" description="Disordered" evidence="3">
    <location>
        <begin position="25"/>
        <end position="123"/>
    </location>
</feature>